<keyword evidence="2" id="KW-1185">Reference proteome</keyword>
<organism evidence="1 2">
    <name type="scientific">Ceratitis capitata</name>
    <name type="common">Mediterranean fruit fly</name>
    <name type="synonym">Tephritis capitata</name>
    <dbReference type="NCBI Taxonomy" id="7213"/>
    <lineage>
        <taxon>Eukaryota</taxon>
        <taxon>Metazoa</taxon>
        <taxon>Ecdysozoa</taxon>
        <taxon>Arthropoda</taxon>
        <taxon>Hexapoda</taxon>
        <taxon>Insecta</taxon>
        <taxon>Pterygota</taxon>
        <taxon>Neoptera</taxon>
        <taxon>Endopterygota</taxon>
        <taxon>Diptera</taxon>
        <taxon>Brachycera</taxon>
        <taxon>Muscomorpha</taxon>
        <taxon>Tephritoidea</taxon>
        <taxon>Tephritidae</taxon>
        <taxon>Ceratitis</taxon>
        <taxon>Ceratitis</taxon>
    </lineage>
</organism>
<name>A0A811U3R3_CERCA</name>
<dbReference type="EMBL" id="CAJHJT010000001">
    <property type="protein sequence ID" value="CAD6993654.1"/>
    <property type="molecule type" value="Genomic_DNA"/>
</dbReference>
<accession>A0A811U3R3</accession>
<dbReference type="AlphaFoldDB" id="A0A811U3R3"/>
<dbReference type="OrthoDB" id="6274823at2759"/>
<dbReference type="Proteomes" id="UP000606786">
    <property type="component" value="Unassembled WGS sequence"/>
</dbReference>
<evidence type="ECO:0000313" key="2">
    <source>
        <dbReference type="Proteomes" id="UP000606786"/>
    </source>
</evidence>
<comment type="caution">
    <text evidence="1">The sequence shown here is derived from an EMBL/GenBank/DDBJ whole genome shotgun (WGS) entry which is preliminary data.</text>
</comment>
<gene>
    <name evidence="1" type="ORF">CCAP1982_LOCUS2462</name>
</gene>
<proteinExistence type="predicted"/>
<protein>
    <submittedName>
        <fullName evidence="1">(Mediterranean fruit fly) hypothetical protein</fullName>
    </submittedName>
</protein>
<reference evidence="1" key="1">
    <citation type="submission" date="2020-11" db="EMBL/GenBank/DDBJ databases">
        <authorList>
            <person name="Whitehead M."/>
        </authorList>
    </citation>
    <scope>NUCLEOTIDE SEQUENCE</scope>
    <source>
        <strain evidence="1">EGII</strain>
    </source>
</reference>
<evidence type="ECO:0000313" key="1">
    <source>
        <dbReference type="EMBL" id="CAD6993654.1"/>
    </source>
</evidence>
<sequence>MDWKTLSSSEKSPKLDRWKPCAVVEPEPPPPIPPRIFMRQSSFTKIGNMLNTAMMNGTKRAPTAQPPVAVVFVYATAVCCSNFDESQAHNTTQQITQKVNERVCR</sequence>